<reference evidence="6" key="1">
    <citation type="journal article" date="2019" name="bioRxiv">
        <title>Genome diversification in globally distributed novel marine Proteobacteria is linked to environmental adaptation.</title>
        <authorList>
            <person name="Zhou Z."/>
            <person name="Tran P.Q."/>
            <person name="Kieft K."/>
            <person name="Anantharaman K."/>
        </authorList>
    </citation>
    <scope>NUCLEOTIDE SEQUENCE [LARGE SCALE GENOMIC DNA]</scope>
</reference>
<dbReference type="InterPro" id="IPR050771">
    <property type="entry name" value="Alpha-ketoacid_DH_E1_comp"/>
</dbReference>
<feature type="domain" description="2-oxoisovalerate dehydrogenase E1 alpha subunit N-terminal" evidence="4">
    <location>
        <begin position="8"/>
        <end position="43"/>
    </location>
</feature>
<dbReference type="SUPFAM" id="SSF52518">
    <property type="entry name" value="Thiamin diphosphate-binding fold (THDP-binding)"/>
    <property type="match status" value="1"/>
</dbReference>
<name>A0A7C8DNP6_9ARCH</name>
<dbReference type="CDD" id="cd02000">
    <property type="entry name" value="TPP_E1_PDC_ADC_BCADC"/>
    <property type="match status" value="1"/>
</dbReference>
<evidence type="ECO:0000256" key="1">
    <source>
        <dbReference type="ARBA" id="ARBA00023002"/>
    </source>
</evidence>
<evidence type="ECO:0000313" key="5">
    <source>
        <dbReference type="EMBL" id="HIG63951.1"/>
    </source>
</evidence>
<feature type="region of interest" description="Disordered" evidence="2">
    <location>
        <begin position="1"/>
        <end position="23"/>
    </location>
</feature>
<organism evidence="5 6">
    <name type="scientific">Marine Group III euryarchaeote</name>
    <dbReference type="NCBI Taxonomy" id="2173149"/>
    <lineage>
        <taxon>Archaea</taxon>
        <taxon>Methanobacteriati</taxon>
        <taxon>Thermoplasmatota</taxon>
        <taxon>Thermoplasmata</taxon>
        <taxon>Candidatus Thermoprofundales</taxon>
    </lineage>
</organism>
<sequence>MSRKRRTLHVPEPPARPGELPDFSQLKLPKAGEALKPAVDGDAAEMHDLAFSLVRVLDDKHKAVGDWDPKLDAETLRTGLRHMLLLRIYDDRMQTLQRTGKLSFYMKSLGEEAVAIAQGMALRDEDILFPSYRQPGLQLVRGRDLVDMMCHCISNQRDNAKGRQMPVHYTWREGNFVSISSPVGTQFPQAVGAAMAFAYRGEENVAISWVGDGTAAEGDFHYAINFAAVYRAPVILNVVNNQWAISTHMNISIGGATFAARGIAYGLPSIRVDGNDFLALYAVTQWAAERARQGLGATFIEVFTYRGEAHSTSDDPTRYRPKNEWKSWPLGDPIERLKAHLKAIGEWDNKKHKALENELNELVIRSYKKAEEFGTLDEGPYPPASTLFEDVYKNELPHLRKQRQQLGV</sequence>
<dbReference type="InterPro" id="IPR029061">
    <property type="entry name" value="THDP-binding"/>
</dbReference>
<dbReference type="PANTHER" id="PTHR43380:SF1">
    <property type="entry name" value="2-OXOISOVALERATE DEHYDROGENASE SUBUNIT ALPHA, MITOCHONDRIAL"/>
    <property type="match status" value="1"/>
</dbReference>
<proteinExistence type="predicted"/>
<dbReference type="Pfam" id="PF12573">
    <property type="entry name" value="OxoDH_E1alpha_N"/>
    <property type="match status" value="1"/>
</dbReference>
<keyword evidence="1" id="KW-0560">Oxidoreductase</keyword>
<protein>
    <submittedName>
        <fullName evidence="5">3-methyl-2-oxobutanoate dehydrogenase (2-methylpropanoyl-transferring) subunit alpha</fullName>
    </submittedName>
</protein>
<dbReference type="Proteomes" id="UP000589516">
    <property type="component" value="Unassembled WGS sequence"/>
</dbReference>
<gene>
    <name evidence="5" type="ORF">EYQ16_05505</name>
</gene>
<comment type="caution">
    <text evidence="5">The sequence shown here is derived from an EMBL/GenBank/DDBJ whole genome shotgun (WGS) entry which is preliminary data.</text>
</comment>
<dbReference type="EMBL" id="DUAV01000034">
    <property type="protein sequence ID" value="HIG63951.1"/>
    <property type="molecule type" value="Genomic_DNA"/>
</dbReference>
<dbReference type="GO" id="GO:0009083">
    <property type="term" value="P:branched-chain amino acid catabolic process"/>
    <property type="evidence" value="ECO:0007669"/>
    <property type="project" value="TreeGrafter"/>
</dbReference>
<evidence type="ECO:0000259" key="3">
    <source>
        <dbReference type="Pfam" id="PF00676"/>
    </source>
</evidence>
<dbReference type="InterPro" id="IPR001017">
    <property type="entry name" value="DH_E1"/>
</dbReference>
<dbReference type="GO" id="GO:0016624">
    <property type="term" value="F:oxidoreductase activity, acting on the aldehyde or oxo group of donors, disulfide as acceptor"/>
    <property type="evidence" value="ECO:0007669"/>
    <property type="project" value="InterPro"/>
</dbReference>
<accession>A0A7C8DNP6</accession>
<evidence type="ECO:0000256" key="2">
    <source>
        <dbReference type="SAM" id="MobiDB-lite"/>
    </source>
</evidence>
<dbReference type="GO" id="GO:0044272">
    <property type="term" value="P:sulfur compound biosynthetic process"/>
    <property type="evidence" value="ECO:0007669"/>
    <property type="project" value="UniProtKB-ARBA"/>
</dbReference>
<dbReference type="Gene3D" id="3.40.50.970">
    <property type="match status" value="1"/>
</dbReference>
<evidence type="ECO:0000259" key="4">
    <source>
        <dbReference type="Pfam" id="PF12573"/>
    </source>
</evidence>
<dbReference type="PANTHER" id="PTHR43380">
    <property type="entry name" value="2-OXOISOVALERATE DEHYDROGENASE SUBUNIT ALPHA, MITOCHONDRIAL"/>
    <property type="match status" value="1"/>
</dbReference>
<feature type="domain" description="Dehydrogenase E1 component" evidence="3">
    <location>
        <begin position="81"/>
        <end position="373"/>
    </location>
</feature>
<dbReference type="Pfam" id="PF00676">
    <property type="entry name" value="E1_dh"/>
    <property type="match status" value="1"/>
</dbReference>
<evidence type="ECO:0000313" key="6">
    <source>
        <dbReference type="Proteomes" id="UP000589516"/>
    </source>
</evidence>
<dbReference type="InterPro" id="IPR022593">
    <property type="entry name" value="Oxoisoval_DH_suAlpha_N_dom"/>
</dbReference>
<dbReference type="AlphaFoldDB" id="A0A7C8DNP6"/>